<gene>
    <name evidence="1" type="ORF">VMF7928_04375</name>
</gene>
<accession>A0ABN8EAG3</accession>
<organism evidence="1 2">
    <name type="scientific">Vibrio marisflavi CECT 7928</name>
    <dbReference type="NCBI Taxonomy" id="634439"/>
    <lineage>
        <taxon>Bacteria</taxon>
        <taxon>Pseudomonadati</taxon>
        <taxon>Pseudomonadota</taxon>
        <taxon>Gammaproteobacteria</taxon>
        <taxon>Vibrionales</taxon>
        <taxon>Vibrionaceae</taxon>
        <taxon>Vibrio</taxon>
    </lineage>
</organism>
<proteinExistence type="predicted"/>
<dbReference type="Proteomes" id="UP000838748">
    <property type="component" value="Unassembled WGS sequence"/>
</dbReference>
<reference evidence="1" key="1">
    <citation type="submission" date="2021-11" db="EMBL/GenBank/DDBJ databases">
        <authorList>
            <person name="Rodrigo-Torres L."/>
            <person name="Arahal R. D."/>
            <person name="Lucena T."/>
        </authorList>
    </citation>
    <scope>NUCLEOTIDE SEQUENCE</scope>
    <source>
        <strain evidence="1">CECT 7928</strain>
    </source>
</reference>
<dbReference type="EMBL" id="CAKLDM010000004">
    <property type="protein sequence ID" value="CAH0543046.1"/>
    <property type="molecule type" value="Genomic_DNA"/>
</dbReference>
<evidence type="ECO:0000313" key="2">
    <source>
        <dbReference type="Proteomes" id="UP000838748"/>
    </source>
</evidence>
<keyword evidence="2" id="KW-1185">Reference proteome</keyword>
<evidence type="ECO:0000313" key="1">
    <source>
        <dbReference type="EMBL" id="CAH0543046.1"/>
    </source>
</evidence>
<comment type="caution">
    <text evidence="1">The sequence shown here is derived from an EMBL/GenBank/DDBJ whole genome shotgun (WGS) entry which is preliminary data.</text>
</comment>
<dbReference type="RefSeq" id="WP_237363890.1">
    <property type="nucleotide sequence ID" value="NZ_CAKLDM010000004.1"/>
</dbReference>
<name>A0ABN8EAG3_9VIBR</name>
<sequence length="206" mass="22347">MAVMCGVPDDDGISRSLKCTITQEINGATITVVGYMSEECQLSLRSMWESPFAGDSVGNAGQIDKLASVMQTQSDKTSKTQMNSDQVWEGIEPPEVSVTLKFVAYTNARIEVDLPIEYLNQMASPELLNATPVGMSDGGVSVGGRIPDAATFDLGRKFKAKMRISDVSFNVNAPKTQDGHYAYNTVSLTVAPKSMINKSQIPNFFF</sequence>
<protein>
    <submittedName>
        <fullName evidence="1">Uncharacterized protein</fullName>
    </submittedName>
</protein>